<sequence>MSFAPTTEPTELGSKAPPLLLVQANFFKCGGLALAVSNSHKVADAATFSAFMKGWSCTALGYPNTVVPDFSAASRFPPLDDSHSQSPQVMSPEFNMRHNVVCRRYVFDALNISDLKAKAASSSAQHPSRVEVVTALIWKCAVKASRSRLAFQHLKQTYVLIGVANLRSRLVPPLPEYCFGNIFGVLRVVVVADDTETELDFPGWVSRVRKGFAESCDIAVKKLQGDDDECVSETKASSAIEVGNQQPQQKEVKAQDRRSLLSHSSLCRFPFYDADFGWGKPVWVSVGYLVPQNAMLLMDTREGDGVEAWVSLSKEEMALFERDPELLEFVSLKPSAL</sequence>
<keyword evidence="2" id="KW-1185">Reference proteome</keyword>
<comment type="caution">
    <text evidence="1">The sequence shown here is derived from an EMBL/GenBank/DDBJ whole genome shotgun (WGS) entry which is preliminary data.</text>
</comment>
<name>A0ACC0J1B1_9ERIC</name>
<accession>A0ACC0J1B1</accession>
<reference evidence="1 2" key="1">
    <citation type="journal article" date="2022" name="Plant J.">
        <title>Chromosome-level genome of Camellia lanceoleosa provides a valuable resource for understanding genome evolution and self-incompatibility.</title>
        <authorList>
            <person name="Gong W."/>
            <person name="Xiao S."/>
            <person name="Wang L."/>
            <person name="Liao Z."/>
            <person name="Chang Y."/>
            <person name="Mo W."/>
            <person name="Hu G."/>
            <person name="Li W."/>
            <person name="Zhao G."/>
            <person name="Zhu H."/>
            <person name="Hu X."/>
            <person name="Ji K."/>
            <person name="Xiang X."/>
            <person name="Song Q."/>
            <person name="Yuan D."/>
            <person name="Jin S."/>
            <person name="Zhang L."/>
        </authorList>
    </citation>
    <scope>NUCLEOTIDE SEQUENCE [LARGE SCALE GENOMIC DNA]</scope>
    <source>
        <strain evidence="1">SQ_2022a</strain>
    </source>
</reference>
<dbReference type="Proteomes" id="UP001060215">
    <property type="component" value="Chromosome 1"/>
</dbReference>
<evidence type="ECO:0000313" key="1">
    <source>
        <dbReference type="EMBL" id="KAI8031565.1"/>
    </source>
</evidence>
<gene>
    <name evidence="1" type="ORF">LOK49_LG01G02133</name>
</gene>
<organism evidence="1 2">
    <name type="scientific">Camellia lanceoleosa</name>
    <dbReference type="NCBI Taxonomy" id="1840588"/>
    <lineage>
        <taxon>Eukaryota</taxon>
        <taxon>Viridiplantae</taxon>
        <taxon>Streptophyta</taxon>
        <taxon>Embryophyta</taxon>
        <taxon>Tracheophyta</taxon>
        <taxon>Spermatophyta</taxon>
        <taxon>Magnoliopsida</taxon>
        <taxon>eudicotyledons</taxon>
        <taxon>Gunneridae</taxon>
        <taxon>Pentapetalae</taxon>
        <taxon>asterids</taxon>
        <taxon>Ericales</taxon>
        <taxon>Theaceae</taxon>
        <taxon>Camellia</taxon>
    </lineage>
</organism>
<evidence type="ECO:0000313" key="2">
    <source>
        <dbReference type="Proteomes" id="UP001060215"/>
    </source>
</evidence>
<dbReference type="EMBL" id="CM045758">
    <property type="protein sequence ID" value="KAI8031565.1"/>
    <property type="molecule type" value="Genomic_DNA"/>
</dbReference>
<proteinExistence type="predicted"/>
<protein>
    <submittedName>
        <fullName evidence="1">Vinorine synthase</fullName>
    </submittedName>
</protein>